<dbReference type="OrthoDB" id="7960026at2"/>
<organism evidence="2 3">
    <name type="scientific">Bradyrhizobium erythrophlei</name>
    <dbReference type="NCBI Taxonomy" id="1437360"/>
    <lineage>
        <taxon>Bacteria</taxon>
        <taxon>Pseudomonadati</taxon>
        <taxon>Pseudomonadota</taxon>
        <taxon>Alphaproteobacteria</taxon>
        <taxon>Hyphomicrobiales</taxon>
        <taxon>Nitrobacteraceae</taxon>
        <taxon>Bradyrhizobium</taxon>
    </lineage>
</organism>
<evidence type="ECO:0000313" key="2">
    <source>
        <dbReference type="EMBL" id="SEB81894.1"/>
    </source>
</evidence>
<protein>
    <submittedName>
        <fullName evidence="2">PilZ domain-containing protein</fullName>
    </submittedName>
</protein>
<dbReference type="Proteomes" id="UP000198992">
    <property type="component" value="Unassembled WGS sequence"/>
</dbReference>
<dbReference type="AlphaFoldDB" id="A0A1H4MGN4"/>
<dbReference type="SUPFAM" id="SSF141371">
    <property type="entry name" value="PilZ domain-like"/>
    <property type="match status" value="1"/>
</dbReference>
<dbReference type="Pfam" id="PF07238">
    <property type="entry name" value="PilZ"/>
    <property type="match status" value="1"/>
</dbReference>
<dbReference type="GO" id="GO:0035438">
    <property type="term" value="F:cyclic-di-GMP binding"/>
    <property type="evidence" value="ECO:0007669"/>
    <property type="project" value="InterPro"/>
</dbReference>
<dbReference type="EMBL" id="FNTH01000001">
    <property type="protein sequence ID" value="SEB81894.1"/>
    <property type="molecule type" value="Genomic_DNA"/>
</dbReference>
<gene>
    <name evidence="2" type="ORF">SAMN05444164_0310</name>
</gene>
<feature type="domain" description="PilZ" evidence="1">
    <location>
        <begin position="6"/>
        <end position="91"/>
    </location>
</feature>
<dbReference type="Gene3D" id="2.40.10.220">
    <property type="entry name" value="predicted glycosyltransferase like domains"/>
    <property type="match status" value="1"/>
</dbReference>
<dbReference type="InterPro" id="IPR009875">
    <property type="entry name" value="PilZ_domain"/>
</dbReference>
<sequence length="111" mass="12411">MAYGDRRAERVKLETRHPVNLMGVDGTWRRSCILLDVSQSGARLEVDGTLDVLKAQEFFLVLSSRGLAFRRCELVRVDGTEIGVRFIEERKRKGRAVIPRSGLAATGPRGN</sequence>
<name>A0A1H4MGN4_9BRAD</name>
<evidence type="ECO:0000313" key="3">
    <source>
        <dbReference type="Proteomes" id="UP000198992"/>
    </source>
</evidence>
<reference evidence="2 3" key="1">
    <citation type="submission" date="2016-10" db="EMBL/GenBank/DDBJ databases">
        <authorList>
            <person name="de Groot N.N."/>
        </authorList>
    </citation>
    <scope>NUCLEOTIDE SEQUENCE [LARGE SCALE GENOMIC DNA]</scope>
    <source>
        <strain evidence="2 3">MT12</strain>
    </source>
</reference>
<dbReference type="RefSeq" id="WP_092113595.1">
    <property type="nucleotide sequence ID" value="NZ_FNTH01000001.1"/>
</dbReference>
<evidence type="ECO:0000259" key="1">
    <source>
        <dbReference type="Pfam" id="PF07238"/>
    </source>
</evidence>
<proteinExistence type="predicted"/>
<accession>A0A1H4MGN4</accession>